<dbReference type="EMBL" id="QRKB01000015">
    <property type="protein sequence ID" value="RHH82909.1"/>
    <property type="molecule type" value="Genomic_DNA"/>
</dbReference>
<dbReference type="InterPro" id="IPR002810">
    <property type="entry name" value="NfeD-like_C"/>
</dbReference>
<feature type="domain" description="NfeD-like C-terminal" evidence="6">
    <location>
        <begin position="88"/>
        <end position="148"/>
    </location>
</feature>
<dbReference type="Proteomes" id="UP000286501">
    <property type="component" value="Unassembled WGS sequence"/>
</dbReference>
<reference evidence="16 17" key="1">
    <citation type="submission" date="2018-08" db="EMBL/GenBank/DDBJ databases">
        <title>A genome reference for cultivated species of the human gut microbiota.</title>
        <authorList>
            <person name="Zou Y."/>
            <person name="Xue W."/>
            <person name="Luo G."/>
        </authorList>
    </citation>
    <scope>NUCLEOTIDE SEQUENCE [LARGE SCALE GENOMIC DNA]</scope>
    <source>
        <strain evidence="12 18">AF10-17</strain>
        <strain evidence="11 16">AF24-12</strain>
        <strain evidence="15 19">AF46-2NS</strain>
        <strain evidence="14 17">AM16-54</strain>
        <strain evidence="13 20">AM22-1</strain>
    </source>
</reference>
<dbReference type="InterPro" id="IPR052165">
    <property type="entry name" value="Membrane_assoc_protease"/>
</dbReference>
<evidence type="ECO:0000256" key="3">
    <source>
        <dbReference type="ARBA" id="ARBA00022989"/>
    </source>
</evidence>
<proteinExistence type="predicted"/>
<dbReference type="Proteomes" id="UP000284548">
    <property type="component" value="Unassembled WGS sequence"/>
</dbReference>
<accession>A0A3E5E6U1</accession>
<comment type="subcellular location">
    <subcellularLocation>
        <location evidence="1">Membrane</location>
        <topology evidence="1">Multi-pass membrane protein</topology>
    </subcellularLocation>
</comment>
<evidence type="ECO:0000313" key="21">
    <source>
        <dbReference type="Proteomes" id="UP000390763"/>
    </source>
</evidence>
<dbReference type="EMBL" id="JAPDUM010000001">
    <property type="protein sequence ID" value="MCW4165818.1"/>
    <property type="molecule type" value="Genomic_DNA"/>
</dbReference>
<evidence type="ECO:0000313" key="15">
    <source>
        <dbReference type="EMBL" id="RHK10295.1"/>
    </source>
</evidence>
<organism evidence="12 18">
    <name type="scientific">Segatella copri</name>
    <dbReference type="NCBI Taxonomy" id="165179"/>
    <lineage>
        <taxon>Bacteria</taxon>
        <taxon>Pseudomonadati</taxon>
        <taxon>Bacteroidota</taxon>
        <taxon>Bacteroidia</taxon>
        <taxon>Bacteroidales</taxon>
        <taxon>Prevotellaceae</taxon>
        <taxon>Segatella</taxon>
    </lineage>
</organism>
<sequence length="149" mass="16383">MEYLSHNLWLVWTSVMFICLILELSSGDFYVTCFAIGALISIPVALVGAPFWVQVVVWAICSMLSIWLVRPHLLKSLHKGGEDRRSNADALAGQIGEVTEMIPAGGYGRVKLDGDDWKAEAPHLAEPLAVGDMVRILGHESIILKVEKV</sequence>
<comment type="caution">
    <text evidence="12">The sequence shown here is derived from an EMBL/GenBank/DDBJ whole genome shotgun (WGS) entry which is preliminary data.</text>
</comment>
<dbReference type="Proteomes" id="UP001204486">
    <property type="component" value="Unassembled WGS sequence"/>
</dbReference>
<dbReference type="EMBL" id="QRNB01000035">
    <property type="protein sequence ID" value="RHK10295.1"/>
    <property type="molecule type" value="Genomic_DNA"/>
</dbReference>
<evidence type="ECO:0000313" key="14">
    <source>
        <dbReference type="EMBL" id="RHH82909.1"/>
    </source>
</evidence>
<dbReference type="Proteomes" id="UP000285776">
    <property type="component" value="Unassembled WGS sequence"/>
</dbReference>
<evidence type="ECO:0000259" key="6">
    <source>
        <dbReference type="Pfam" id="PF01957"/>
    </source>
</evidence>
<reference evidence="7" key="3">
    <citation type="submission" date="2022-07" db="EMBL/GenBank/DDBJ databases">
        <title>Prevotella copri.</title>
        <authorList>
            <person name="Yang C."/>
        </authorList>
    </citation>
    <scope>NUCLEOTIDE SEQUENCE</scope>
    <source>
        <strain evidence="7">HF1476</strain>
    </source>
</reference>
<evidence type="ECO:0000313" key="13">
    <source>
        <dbReference type="EMBL" id="RHG64525.1"/>
    </source>
</evidence>
<evidence type="ECO:0000313" key="9">
    <source>
        <dbReference type="EMBL" id="MCW4165818.1"/>
    </source>
</evidence>
<evidence type="ECO:0000313" key="8">
    <source>
        <dbReference type="EMBL" id="MCW4094516.1"/>
    </source>
</evidence>
<evidence type="ECO:0000313" key="10">
    <source>
        <dbReference type="EMBL" id="MQO04532.1"/>
    </source>
</evidence>
<evidence type="ECO:0000313" key="20">
    <source>
        <dbReference type="Proteomes" id="UP000286501"/>
    </source>
</evidence>
<evidence type="ECO:0000313" key="7">
    <source>
        <dbReference type="EMBL" id="MCP9598592.1"/>
    </source>
</evidence>
<evidence type="ECO:0000313" key="16">
    <source>
        <dbReference type="Proteomes" id="UP000283872"/>
    </source>
</evidence>
<evidence type="ECO:0000313" key="17">
    <source>
        <dbReference type="Proteomes" id="UP000284548"/>
    </source>
</evidence>
<dbReference type="GO" id="GO:0005886">
    <property type="term" value="C:plasma membrane"/>
    <property type="evidence" value="ECO:0007669"/>
    <property type="project" value="TreeGrafter"/>
</dbReference>
<dbReference type="Pfam" id="PF01957">
    <property type="entry name" value="NfeD"/>
    <property type="match status" value="1"/>
</dbReference>
<feature type="transmembrane region" description="Helical" evidence="5">
    <location>
        <begin position="29"/>
        <end position="46"/>
    </location>
</feature>
<dbReference type="EMBL" id="JAPDUS010000031">
    <property type="protein sequence ID" value="MCW4094516.1"/>
    <property type="molecule type" value="Genomic_DNA"/>
</dbReference>
<evidence type="ECO:0000256" key="5">
    <source>
        <dbReference type="SAM" id="Phobius"/>
    </source>
</evidence>
<dbReference type="AlphaFoldDB" id="A0A3E5E6U1"/>
<reference evidence="10" key="5">
    <citation type="submission" date="2023-10" db="EMBL/GenBank/DDBJ databases">
        <title>Distinct polysaccharide growth profiles of human intestinal Prevotella copri isolates.</title>
        <authorList>
            <person name="Fehlner-Peach H."/>
            <person name="Magnabosco C."/>
            <person name="Raghavan V."/>
            <person name="Scher J.U."/>
            <person name="Tett A."/>
            <person name="Cox L.M."/>
            <person name="Gottsegen C."/>
            <person name="Watters A."/>
            <person name="Wiltshire- Gordon J.D."/>
            <person name="Segata N."/>
            <person name="Bonneau R."/>
            <person name="Littman D.R."/>
        </authorList>
    </citation>
    <scope>NUCLEOTIDE SEQUENCE</scope>
    <source>
        <strain evidence="10">IAK279</strain>
    </source>
</reference>
<dbReference type="EMBL" id="QSAV01000022">
    <property type="protein sequence ID" value="RGW79381.1"/>
    <property type="molecule type" value="Genomic_DNA"/>
</dbReference>
<name>A0A3E5E6U1_9BACT</name>
<dbReference type="Proteomes" id="UP000286211">
    <property type="component" value="Unassembled WGS sequence"/>
</dbReference>
<dbReference type="RefSeq" id="WP_117586546.1">
    <property type="nucleotide sequence ID" value="NZ_JAHOMZ010000022.1"/>
</dbReference>
<dbReference type="EMBL" id="QRIN01000044">
    <property type="protein sequence ID" value="RHG64525.1"/>
    <property type="molecule type" value="Genomic_DNA"/>
</dbReference>
<dbReference type="Proteomes" id="UP001209074">
    <property type="component" value="Unassembled WGS sequence"/>
</dbReference>
<reference evidence="8" key="4">
    <citation type="submission" date="2022-11" db="EMBL/GenBank/DDBJ databases">
        <title>Genomic repertoires linked with pathogenic potency of arthritogenic Prevotella copri isolated from the gut of rheumatoid arthritis patients.</title>
        <authorList>
            <person name="Nii T."/>
            <person name="Maeda Y."/>
            <person name="Motooka D."/>
            <person name="Naito M."/>
            <person name="Matsumoto Y."/>
            <person name="Ogawa T."/>
            <person name="Oguro-Igashira E."/>
            <person name="Kishikawa T."/>
            <person name="Yamashita M."/>
            <person name="Koizumi S."/>
            <person name="Kurakawa T."/>
            <person name="Okumura R."/>
            <person name="Kayama H."/>
            <person name="Murakami M."/>
            <person name="Sakaguchi T."/>
            <person name="Das B."/>
            <person name="Nakamura S."/>
            <person name="Okada Y."/>
            <person name="Kumanogoh A."/>
            <person name="Takeda K."/>
        </authorList>
    </citation>
    <scope>NUCLEOTIDE SEQUENCE</scope>
    <source>
        <strain evidence="8">N016-13</strain>
        <strain evidence="9">RA-N001-16</strain>
    </source>
</reference>
<evidence type="ECO:0000313" key="18">
    <source>
        <dbReference type="Proteomes" id="UP000285776"/>
    </source>
</evidence>
<dbReference type="InterPro" id="IPR012340">
    <property type="entry name" value="NA-bd_OB-fold"/>
</dbReference>
<dbReference type="Proteomes" id="UP000390763">
    <property type="component" value="Unassembled WGS sequence"/>
</dbReference>
<dbReference type="EMBL" id="JANDWN010000002">
    <property type="protein sequence ID" value="MCP9598592.1"/>
    <property type="molecule type" value="Genomic_DNA"/>
</dbReference>
<evidence type="ECO:0000256" key="1">
    <source>
        <dbReference type="ARBA" id="ARBA00004141"/>
    </source>
</evidence>
<keyword evidence="3 5" id="KW-1133">Transmembrane helix</keyword>
<dbReference type="EMBL" id="VZBT01000081">
    <property type="protein sequence ID" value="MQO04532.1"/>
    <property type="molecule type" value="Genomic_DNA"/>
</dbReference>
<dbReference type="Proteomes" id="UP000283872">
    <property type="component" value="Unassembled WGS sequence"/>
</dbReference>
<dbReference type="Gene3D" id="2.40.50.140">
    <property type="entry name" value="Nucleic acid-binding proteins"/>
    <property type="match status" value="1"/>
</dbReference>
<dbReference type="EMBL" id="QRVA01000022">
    <property type="protein sequence ID" value="RGS14890.1"/>
    <property type="molecule type" value="Genomic_DNA"/>
</dbReference>
<reference evidence="21" key="2">
    <citation type="submission" date="2019-09" db="EMBL/GenBank/DDBJ databases">
        <title>Distinct polysaccharide growth profiles of human intestinal Prevotella copri isolates.</title>
        <authorList>
            <person name="Fehlner-Peach H."/>
            <person name="Magnabosco C."/>
            <person name="Raghavan V."/>
            <person name="Scher J.U."/>
            <person name="Tett A."/>
            <person name="Cox L.M."/>
            <person name="Gottsegen C."/>
            <person name="Watters A."/>
            <person name="Wiltshire- Gordon J.D."/>
            <person name="Segata N."/>
            <person name="Bonneau R."/>
            <person name="Littman D.R."/>
        </authorList>
    </citation>
    <scope>NUCLEOTIDE SEQUENCE [LARGE SCALE GENOMIC DNA]</scope>
    <source>
        <strain evidence="21">iAK279</strain>
    </source>
</reference>
<evidence type="ECO:0000313" key="11">
    <source>
        <dbReference type="EMBL" id="RGS14890.1"/>
    </source>
</evidence>
<dbReference type="PANTHER" id="PTHR33507:SF3">
    <property type="entry name" value="INNER MEMBRANE PROTEIN YBBJ"/>
    <property type="match status" value="1"/>
</dbReference>
<keyword evidence="2 5" id="KW-0812">Transmembrane</keyword>
<evidence type="ECO:0000313" key="19">
    <source>
        <dbReference type="Proteomes" id="UP000286211"/>
    </source>
</evidence>
<feature type="transmembrane region" description="Helical" evidence="5">
    <location>
        <begin position="6"/>
        <end position="22"/>
    </location>
</feature>
<keyword evidence="4 5" id="KW-0472">Membrane</keyword>
<dbReference type="Proteomes" id="UP001209476">
    <property type="component" value="Unassembled WGS sequence"/>
</dbReference>
<dbReference type="SUPFAM" id="SSF141322">
    <property type="entry name" value="NfeD domain-like"/>
    <property type="match status" value="1"/>
</dbReference>
<gene>
    <name evidence="15" type="ORF">DW079_07945</name>
    <name evidence="14" type="ORF">DW192_07520</name>
    <name evidence="13" type="ORF">DW250_10540</name>
    <name evidence="12" type="ORF">DWV53_08000</name>
    <name evidence="11" type="ORF">DWY11_09595</name>
    <name evidence="10" type="ORF">F7D62_10570</name>
    <name evidence="7" type="ORF">NNC55_01270</name>
    <name evidence="9" type="ORF">ONS98_11480</name>
    <name evidence="8" type="ORF">ONT05_13365</name>
</gene>
<evidence type="ECO:0000256" key="2">
    <source>
        <dbReference type="ARBA" id="ARBA00022692"/>
    </source>
</evidence>
<dbReference type="PANTHER" id="PTHR33507">
    <property type="entry name" value="INNER MEMBRANE PROTEIN YBBJ"/>
    <property type="match status" value="1"/>
</dbReference>
<evidence type="ECO:0000313" key="12">
    <source>
        <dbReference type="EMBL" id="RGW79381.1"/>
    </source>
</evidence>
<evidence type="ECO:0000256" key="4">
    <source>
        <dbReference type="ARBA" id="ARBA00023136"/>
    </source>
</evidence>
<protein>
    <submittedName>
        <fullName evidence="12">NfeD family protein</fullName>
    </submittedName>
</protein>